<feature type="non-terminal residue" evidence="1">
    <location>
        <position position="487"/>
    </location>
</feature>
<dbReference type="EMBL" id="LAZR01041111">
    <property type="protein sequence ID" value="KKL12814.1"/>
    <property type="molecule type" value="Genomic_DNA"/>
</dbReference>
<sequence length="487" mass="53455">GHYSPASWPINRSPERRGGFGYAYHDANYLMLSDNKPYMVYLGRRRDPELMTRANFDNRIDSRRVPNEIIYYQIIANKFRGTLRRVRAGQIVRFTLRDFKVKDLDECVSIIGPFGGHEQIWHGSEADIAANEYIRKKVHVRAVKAIAGGDMEITLGIEQDAFVPFLLTPLPLTIPKAAGVKAATVQGVACPIVSRDESTYVDVPLQAALRSGCRMTAKMASPDMTVPDRMEITLTIQNTSAKPITAARLRWVGEVGFAVSGGDGAPFDVPPGGSKVIKATAATTKGARFGIVPFAAVVTAKHGGGERVFMESFEAVVAPRLRVEMDPMQQIPMVPGRTQHFFVHIDNMKSSSPGGPANTFISHRAGPCSGTISLDLPNTMTAEPAEQAFELAENGSKTLIFKVTNTAWADEPTMVRPLIRFKGESQPLQVLFPGTTVTRNRQMLKKPFVQRAMIGKFERTHGMSHALYGIFLTMGKIISGVNTPLIP</sequence>
<protein>
    <submittedName>
        <fullName evidence="1">Uncharacterized protein</fullName>
    </submittedName>
</protein>
<accession>A0A0F9AT97</accession>
<reference evidence="1" key="1">
    <citation type="journal article" date="2015" name="Nature">
        <title>Complex archaea that bridge the gap between prokaryotes and eukaryotes.</title>
        <authorList>
            <person name="Spang A."/>
            <person name="Saw J.H."/>
            <person name="Jorgensen S.L."/>
            <person name="Zaremba-Niedzwiedzka K."/>
            <person name="Martijn J."/>
            <person name="Lind A.E."/>
            <person name="van Eijk R."/>
            <person name="Schleper C."/>
            <person name="Guy L."/>
            <person name="Ettema T.J."/>
        </authorList>
    </citation>
    <scope>NUCLEOTIDE SEQUENCE</scope>
</reference>
<gene>
    <name evidence="1" type="ORF">LCGC14_2532000</name>
</gene>
<comment type="caution">
    <text evidence="1">The sequence shown here is derived from an EMBL/GenBank/DDBJ whole genome shotgun (WGS) entry which is preliminary data.</text>
</comment>
<evidence type="ECO:0000313" key="1">
    <source>
        <dbReference type="EMBL" id="KKL12814.1"/>
    </source>
</evidence>
<name>A0A0F9AT97_9ZZZZ</name>
<proteinExistence type="predicted"/>
<dbReference type="AlphaFoldDB" id="A0A0F9AT97"/>
<organism evidence="1">
    <name type="scientific">marine sediment metagenome</name>
    <dbReference type="NCBI Taxonomy" id="412755"/>
    <lineage>
        <taxon>unclassified sequences</taxon>
        <taxon>metagenomes</taxon>
        <taxon>ecological metagenomes</taxon>
    </lineage>
</organism>
<feature type="non-terminal residue" evidence="1">
    <location>
        <position position="1"/>
    </location>
</feature>